<evidence type="ECO:0000256" key="4">
    <source>
        <dbReference type="ARBA" id="ARBA00022842"/>
    </source>
</evidence>
<keyword evidence="3 6" id="KW-0479">Metal-binding</keyword>
<evidence type="ECO:0000256" key="5">
    <source>
        <dbReference type="ARBA" id="ARBA00023239"/>
    </source>
</evidence>
<evidence type="ECO:0000256" key="2">
    <source>
        <dbReference type="ARBA" id="ARBA00006333"/>
    </source>
</evidence>
<dbReference type="EC" id="4.2.3.-" evidence="6"/>
<evidence type="ECO:0000313" key="7">
    <source>
        <dbReference type="EMBL" id="EPS94572.1"/>
    </source>
</evidence>
<keyword evidence="5 6" id="KW-0456">Lyase</keyword>
<dbReference type="GO" id="GO:0010333">
    <property type="term" value="F:terpene synthase activity"/>
    <property type="evidence" value="ECO:0007669"/>
    <property type="project" value="InterPro"/>
</dbReference>
<evidence type="ECO:0000256" key="3">
    <source>
        <dbReference type="ARBA" id="ARBA00022723"/>
    </source>
</evidence>
<reference evidence="7 8" key="1">
    <citation type="journal article" date="2012" name="Science">
        <title>The Paleozoic origin of enzymatic lignin decomposition reconstructed from 31 fungal genomes.</title>
        <authorList>
            <person name="Floudas D."/>
            <person name="Binder M."/>
            <person name="Riley R."/>
            <person name="Barry K."/>
            <person name="Blanchette R.A."/>
            <person name="Henrissat B."/>
            <person name="Martinez A.T."/>
            <person name="Otillar R."/>
            <person name="Spatafora J.W."/>
            <person name="Yadav J.S."/>
            <person name="Aerts A."/>
            <person name="Benoit I."/>
            <person name="Boyd A."/>
            <person name="Carlson A."/>
            <person name="Copeland A."/>
            <person name="Coutinho P.M."/>
            <person name="de Vries R.P."/>
            <person name="Ferreira P."/>
            <person name="Findley K."/>
            <person name="Foster B."/>
            <person name="Gaskell J."/>
            <person name="Glotzer D."/>
            <person name="Gorecki P."/>
            <person name="Heitman J."/>
            <person name="Hesse C."/>
            <person name="Hori C."/>
            <person name="Igarashi K."/>
            <person name="Jurgens J.A."/>
            <person name="Kallen N."/>
            <person name="Kersten P."/>
            <person name="Kohler A."/>
            <person name="Kuees U."/>
            <person name="Kumar T.K.A."/>
            <person name="Kuo A."/>
            <person name="LaButti K."/>
            <person name="Larrondo L.F."/>
            <person name="Lindquist E."/>
            <person name="Ling A."/>
            <person name="Lombard V."/>
            <person name="Lucas S."/>
            <person name="Lundell T."/>
            <person name="Martin R."/>
            <person name="McLaughlin D.J."/>
            <person name="Morgenstern I."/>
            <person name="Morin E."/>
            <person name="Murat C."/>
            <person name="Nagy L.G."/>
            <person name="Nolan M."/>
            <person name="Ohm R.A."/>
            <person name="Patyshakuliyeva A."/>
            <person name="Rokas A."/>
            <person name="Ruiz-Duenas F.J."/>
            <person name="Sabat G."/>
            <person name="Salamov A."/>
            <person name="Samejima M."/>
            <person name="Schmutz J."/>
            <person name="Slot J.C."/>
            <person name="St John F."/>
            <person name="Stenlid J."/>
            <person name="Sun H."/>
            <person name="Sun S."/>
            <person name="Syed K."/>
            <person name="Tsang A."/>
            <person name="Wiebenga A."/>
            <person name="Young D."/>
            <person name="Pisabarro A."/>
            <person name="Eastwood D.C."/>
            <person name="Martin F."/>
            <person name="Cullen D."/>
            <person name="Grigoriev I.V."/>
            <person name="Hibbett D.S."/>
        </authorList>
    </citation>
    <scope>NUCLEOTIDE SEQUENCE</scope>
    <source>
        <strain evidence="8">FP-58527</strain>
    </source>
</reference>
<dbReference type="GO" id="GO:0008299">
    <property type="term" value="P:isoprenoid biosynthetic process"/>
    <property type="evidence" value="ECO:0007669"/>
    <property type="project" value="UniProtKB-ARBA"/>
</dbReference>
<gene>
    <name evidence="7" type="ORF">FOMPIDRAFT_84975</name>
</gene>
<evidence type="ECO:0000256" key="1">
    <source>
        <dbReference type="ARBA" id="ARBA00001946"/>
    </source>
</evidence>
<dbReference type="PANTHER" id="PTHR35201:SF4">
    <property type="entry name" value="BETA-PINACENE SYNTHASE-RELATED"/>
    <property type="match status" value="1"/>
</dbReference>
<name>S8DPI9_FOMSC</name>
<proteinExistence type="inferred from homology"/>
<dbReference type="InterPro" id="IPR034686">
    <property type="entry name" value="Terpene_cyclase-like_2"/>
</dbReference>
<dbReference type="GO" id="GO:0046872">
    <property type="term" value="F:metal ion binding"/>
    <property type="evidence" value="ECO:0007669"/>
    <property type="project" value="UniProtKB-KW"/>
</dbReference>
<dbReference type="AlphaFoldDB" id="S8DPI9"/>
<dbReference type="EMBL" id="KE504229">
    <property type="protein sequence ID" value="EPS94572.1"/>
    <property type="molecule type" value="Genomic_DNA"/>
</dbReference>
<comment type="similarity">
    <text evidence="2 6">Belongs to the terpene synthase family.</text>
</comment>
<dbReference type="Proteomes" id="UP000015241">
    <property type="component" value="Unassembled WGS sequence"/>
</dbReference>
<dbReference type="Gene3D" id="1.10.600.10">
    <property type="entry name" value="Farnesyl Diphosphate Synthase"/>
    <property type="match status" value="1"/>
</dbReference>
<evidence type="ECO:0000313" key="8">
    <source>
        <dbReference type="Proteomes" id="UP000015241"/>
    </source>
</evidence>
<keyword evidence="8" id="KW-1185">Reference proteome</keyword>
<protein>
    <recommendedName>
        <fullName evidence="6">Terpene synthase</fullName>
        <ecNumber evidence="6">4.2.3.-</ecNumber>
    </recommendedName>
</protein>
<keyword evidence="4 6" id="KW-0460">Magnesium</keyword>
<dbReference type="OrthoDB" id="6486656at2759"/>
<dbReference type="PANTHER" id="PTHR35201">
    <property type="entry name" value="TERPENE SYNTHASE"/>
    <property type="match status" value="1"/>
</dbReference>
<dbReference type="Pfam" id="PF19086">
    <property type="entry name" value="Terpene_syn_C_2"/>
    <property type="match status" value="1"/>
</dbReference>
<dbReference type="SUPFAM" id="SSF48576">
    <property type="entry name" value="Terpenoid synthases"/>
    <property type="match status" value="1"/>
</dbReference>
<dbReference type="InParanoid" id="S8DPI9"/>
<sequence length="340" mass="39391">MSTWPWPRRIHPCAEEAVAASRDWLRTLHAFNEESQRAFDKYNVGLASALTYPFSSQELLRIGCDLYNLFFVFGHYTDVEDAQACRTMADITMDALYCPYTPRPQDEVALGEITRQFWLRVIESGIVGPVAQRRFIDYFTAYTDSVVEEASDRDAGVYRQVEDYFAIQRDTLGFRPLYALMVLELPDEVVYHPAIVEMVICVIDMLIIDNDLISYNMEQRSGDARHNLVTLTMLEQTLSIHDAITLLFKRHISFQDRFLKAYRSFEPQWDDAINAQLRDALRDLAHFPRGIYCWHFGCGRYFGHKGAEVSVSRDVELLPQVLGARDLKRENVKLLVMDEF</sequence>
<comment type="cofactor">
    <cofactor evidence="1 6">
        <name>Mg(2+)</name>
        <dbReference type="ChEBI" id="CHEBI:18420"/>
    </cofactor>
</comment>
<dbReference type="HOGENOM" id="CLU_042538_5_0_1"/>
<evidence type="ECO:0000256" key="6">
    <source>
        <dbReference type="RuleBase" id="RU366034"/>
    </source>
</evidence>
<organism evidence="7 8">
    <name type="scientific">Fomitopsis schrenkii</name>
    <name type="common">Brown rot fungus</name>
    <dbReference type="NCBI Taxonomy" id="2126942"/>
    <lineage>
        <taxon>Eukaryota</taxon>
        <taxon>Fungi</taxon>
        <taxon>Dikarya</taxon>
        <taxon>Basidiomycota</taxon>
        <taxon>Agaricomycotina</taxon>
        <taxon>Agaricomycetes</taxon>
        <taxon>Polyporales</taxon>
        <taxon>Fomitopsis</taxon>
    </lineage>
</organism>
<accession>S8DPI9</accession>
<dbReference type="InterPro" id="IPR008949">
    <property type="entry name" value="Isoprenoid_synthase_dom_sf"/>
</dbReference>